<protein>
    <submittedName>
        <fullName evidence="1">Uncharacterized protein</fullName>
    </submittedName>
</protein>
<sequence>MLAYDSATRSLHGPKAKTNFPSMSPSRWVTAPQSQQVLVGTDMDLVHSGVVRDRHAVVVNNGGGSGGRAEEGVVRMGMRQGLFYSPYDGGDGDENFGDRWMS</sequence>
<proteinExistence type="predicted"/>
<accession>A0ACB9DE26</accession>
<name>A0ACB9DE26_9ASTR</name>
<organism evidence="1 2">
    <name type="scientific">Smallanthus sonchifolius</name>
    <dbReference type="NCBI Taxonomy" id="185202"/>
    <lineage>
        <taxon>Eukaryota</taxon>
        <taxon>Viridiplantae</taxon>
        <taxon>Streptophyta</taxon>
        <taxon>Embryophyta</taxon>
        <taxon>Tracheophyta</taxon>
        <taxon>Spermatophyta</taxon>
        <taxon>Magnoliopsida</taxon>
        <taxon>eudicotyledons</taxon>
        <taxon>Gunneridae</taxon>
        <taxon>Pentapetalae</taxon>
        <taxon>asterids</taxon>
        <taxon>campanulids</taxon>
        <taxon>Asterales</taxon>
        <taxon>Asteraceae</taxon>
        <taxon>Asteroideae</taxon>
        <taxon>Heliantheae alliance</taxon>
        <taxon>Millerieae</taxon>
        <taxon>Smallanthus</taxon>
    </lineage>
</organism>
<dbReference type="EMBL" id="CM042036">
    <property type="protein sequence ID" value="KAI3744521.1"/>
    <property type="molecule type" value="Genomic_DNA"/>
</dbReference>
<dbReference type="Proteomes" id="UP001056120">
    <property type="component" value="Linkage Group LG19"/>
</dbReference>
<keyword evidence="2" id="KW-1185">Reference proteome</keyword>
<reference evidence="1 2" key="2">
    <citation type="journal article" date="2022" name="Mol. Ecol. Resour.">
        <title>The genomes of chicory, endive, great burdock and yacon provide insights into Asteraceae paleo-polyploidization history and plant inulin production.</title>
        <authorList>
            <person name="Fan W."/>
            <person name="Wang S."/>
            <person name="Wang H."/>
            <person name="Wang A."/>
            <person name="Jiang F."/>
            <person name="Liu H."/>
            <person name="Zhao H."/>
            <person name="Xu D."/>
            <person name="Zhang Y."/>
        </authorList>
    </citation>
    <scope>NUCLEOTIDE SEQUENCE [LARGE SCALE GENOMIC DNA]</scope>
    <source>
        <strain evidence="2">cv. Yunnan</strain>
        <tissue evidence="1">Leaves</tissue>
    </source>
</reference>
<evidence type="ECO:0000313" key="1">
    <source>
        <dbReference type="EMBL" id="KAI3744521.1"/>
    </source>
</evidence>
<evidence type="ECO:0000313" key="2">
    <source>
        <dbReference type="Proteomes" id="UP001056120"/>
    </source>
</evidence>
<comment type="caution">
    <text evidence="1">The sequence shown here is derived from an EMBL/GenBank/DDBJ whole genome shotgun (WGS) entry which is preliminary data.</text>
</comment>
<gene>
    <name evidence="1" type="ORF">L1987_57604</name>
</gene>
<reference evidence="2" key="1">
    <citation type="journal article" date="2022" name="Mol. Ecol. Resour.">
        <title>The genomes of chicory, endive, great burdock and yacon provide insights into Asteraceae palaeo-polyploidization history and plant inulin production.</title>
        <authorList>
            <person name="Fan W."/>
            <person name="Wang S."/>
            <person name="Wang H."/>
            <person name="Wang A."/>
            <person name="Jiang F."/>
            <person name="Liu H."/>
            <person name="Zhao H."/>
            <person name="Xu D."/>
            <person name="Zhang Y."/>
        </authorList>
    </citation>
    <scope>NUCLEOTIDE SEQUENCE [LARGE SCALE GENOMIC DNA]</scope>
    <source>
        <strain evidence="2">cv. Yunnan</strain>
    </source>
</reference>